<sequence length="447" mass="49179">MAETEYKDYLAARILTENQPVTYKLLSRALQVNVSAAKWMLFDFHQKQNTKKPNSIHATYLIFGTKRTVSKTNGTNGRSGEDVSMRSSPFMSSVPEPEEEEEEPVKKSTILLVREEELAKTRAEFSEEASIHIYSLEPGPLENLNILASCNREVNSKFADTDPLERWRVYGSIQNPYIKRRTAKYAPPPTAAASAKSAAKPAVKPTAKPPVAAQLRKEASTSSRRGSASEDNTSGQSTPQPAAAPSILKRSDSTKSVSTKNKTAGDIFKSFAKAKAKPKDAAKSNEPTPAPVDDEPMQGMSEDEGDDDEPGVQVDTEKIEAAKKARDERAEKLRKMMEDDDMPDAPAAEEKPSQPEKAETPKEDEPKPTVTVQNGRRRGKRRVMKKKTVKDEEGYLVTKEEAVWESFSEEEPEPKRAKPAPKPAAAAKGKPTGKKGQGSIASFFKKA</sequence>
<evidence type="ECO:0000313" key="2">
    <source>
        <dbReference type="Proteomes" id="UP000799754"/>
    </source>
</evidence>
<name>A0ACB6SCQ3_9PLEO</name>
<dbReference type="EMBL" id="MU006705">
    <property type="protein sequence ID" value="KAF2631118.1"/>
    <property type="molecule type" value="Genomic_DNA"/>
</dbReference>
<proteinExistence type="predicted"/>
<accession>A0ACB6SCQ3</accession>
<keyword evidence="2" id="KW-1185">Reference proteome</keyword>
<protein>
    <submittedName>
        <fullName evidence="1">Uncharacterized protein</fullName>
    </submittedName>
</protein>
<gene>
    <name evidence="1" type="ORF">BU25DRAFT_224406</name>
</gene>
<dbReference type="Proteomes" id="UP000799754">
    <property type="component" value="Unassembled WGS sequence"/>
</dbReference>
<evidence type="ECO:0000313" key="1">
    <source>
        <dbReference type="EMBL" id="KAF2631118.1"/>
    </source>
</evidence>
<comment type="caution">
    <text evidence="1">The sequence shown here is derived from an EMBL/GenBank/DDBJ whole genome shotgun (WGS) entry which is preliminary data.</text>
</comment>
<organism evidence="1 2">
    <name type="scientific">Macroventuria anomochaeta</name>
    <dbReference type="NCBI Taxonomy" id="301207"/>
    <lineage>
        <taxon>Eukaryota</taxon>
        <taxon>Fungi</taxon>
        <taxon>Dikarya</taxon>
        <taxon>Ascomycota</taxon>
        <taxon>Pezizomycotina</taxon>
        <taxon>Dothideomycetes</taxon>
        <taxon>Pleosporomycetidae</taxon>
        <taxon>Pleosporales</taxon>
        <taxon>Pleosporineae</taxon>
        <taxon>Didymellaceae</taxon>
        <taxon>Macroventuria</taxon>
    </lineage>
</organism>
<reference evidence="1" key="1">
    <citation type="journal article" date="2020" name="Stud. Mycol.">
        <title>101 Dothideomycetes genomes: a test case for predicting lifestyles and emergence of pathogens.</title>
        <authorList>
            <person name="Haridas S."/>
            <person name="Albert R."/>
            <person name="Binder M."/>
            <person name="Bloem J."/>
            <person name="Labutti K."/>
            <person name="Salamov A."/>
            <person name="Andreopoulos B."/>
            <person name="Baker S."/>
            <person name="Barry K."/>
            <person name="Bills G."/>
            <person name="Bluhm B."/>
            <person name="Cannon C."/>
            <person name="Castanera R."/>
            <person name="Culley D."/>
            <person name="Daum C."/>
            <person name="Ezra D."/>
            <person name="Gonzalez J."/>
            <person name="Henrissat B."/>
            <person name="Kuo A."/>
            <person name="Liang C."/>
            <person name="Lipzen A."/>
            <person name="Lutzoni F."/>
            <person name="Magnuson J."/>
            <person name="Mondo S."/>
            <person name="Nolan M."/>
            <person name="Ohm R."/>
            <person name="Pangilinan J."/>
            <person name="Park H.-J."/>
            <person name="Ramirez L."/>
            <person name="Alfaro M."/>
            <person name="Sun H."/>
            <person name="Tritt A."/>
            <person name="Yoshinaga Y."/>
            <person name="Zwiers L.-H."/>
            <person name="Turgeon B."/>
            <person name="Goodwin S."/>
            <person name="Spatafora J."/>
            <person name="Crous P."/>
            <person name="Grigoriev I."/>
        </authorList>
    </citation>
    <scope>NUCLEOTIDE SEQUENCE</scope>
    <source>
        <strain evidence="1">CBS 525.71</strain>
    </source>
</reference>